<evidence type="ECO:0000313" key="2">
    <source>
        <dbReference type="Proteomes" id="UP000184291"/>
    </source>
</evidence>
<dbReference type="Proteomes" id="UP000184291">
    <property type="component" value="Unassembled WGS sequence"/>
</dbReference>
<dbReference type="STRING" id="1892869.ACGLYG10_2490"/>
<accession>A0A1M4S237</accession>
<keyword evidence="2" id="KW-1185">Reference proteome</keyword>
<name>A0A1M4S237_9ACTO</name>
<gene>
    <name evidence="1" type="ORF">ACGLYG10_2490</name>
</gene>
<sequence>MAHDEPLWLVPAPEGHSPTMGAAAVPDGFRPLDPYDLDAAALAHTPGILVSGMCDQRHLARWREQFDAFLHAGGRMLVNGHVVDPWVTGLPRWRLLEYHGPRDLGITRLASHPVWDGIDVDELLYRSGPYIPRTRDSLEQFGVAGFYGRGYLLDLPEDVTIINGLGPLRAPIDVEMPVGEGRVVVHAGLDLAIFARTPGTTLTRFTDNIRNWLGGAV</sequence>
<dbReference type="RefSeq" id="WP_073332473.1">
    <property type="nucleotide sequence ID" value="NZ_FQTT01000013.1"/>
</dbReference>
<proteinExistence type="predicted"/>
<organism evidence="1 2">
    <name type="scientific">Actinomyces glycerinitolerans</name>
    <dbReference type="NCBI Taxonomy" id="1892869"/>
    <lineage>
        <taxon>Bacteria</taxon>
        <taxon>Bacillati</taxon>
        <taxon>Actinomycetota</taxon>
        <taxon>Actinomycetes</taxon>
        <taxon>Actinomycetales</taxon>
        <taxon>Actinomycetaceae</taxon>
        <taxon>Actinomyces</taxon>
    </lineage>
</organism>
<dbReference type="EMBL" id="FQTT01000013">
    <property type="protein sequence ID" value="SHE26241.1"/>
    <property type="molecule type" value="Genomic_DNA"/>
</dbReference>
<evidence type="ECO:0000313" key="1">
    <source>
        <dbReference type="EMBL" id="SHE26241.1"/>
    </source>
</evidence>
<dbReference type="OrthoDB" id="2583792at2"/>
<protein>
    <submittedName>
        <fullName evidence="1">Uncharacterized protein</fullName>
    </submittedName>
</protein>
<reference evidence="2" key="1">
    <citation type="submission" date="2016-09" db="EMBL/GenBank/DDBJ databases">
        <authorList>
            <person name="Strepis N."/>
        </authorList>
    </citation>
    <scope>NUCLEOTIDE SEQUENCE [LARGE SCALE GENOMIC DNA]</scope>
</reference>
<dbReference type="AlphaFoldDB" id="A0A1M4S237"/>